<dbReference type="EMBL" id="JAIWYP010000007">
    <property type="protein sequence ID" value="KAH3791153.1"/>
    <property type="molecule type" value="Genomic_DNA"/>
</dbReference>
<gene>
    <name evidence="1" type="ORF">DPMN_144633</name>
</gene>
<reference evidence="1" key="1">
    <citation type="journal article" date="2019" name="bioRxiv">
        <title>The Genome of the Zebra Mussel, Dreissena polymorpha: A Resource for Invasive Species Research.</title>
        <authorList>
            <person name="McCartney M.A."/>
            <person name="Auch B."/>
            <person name="Kono T."/>
            <person name="Mallez S."/>
            <person name="Zhang Y."/>
            <person name="Obille A."/>
            <person name="Becker A."/>
            <person name="Abrahante J.E."/>
            <person name="Garbe J."/>
            <person name="Badalamenti J.P."/>
            <person name="Herman A."/>
            <person name="Mangelson H."/>
            <person name="Liachko I."/>
            <person name="Sullivan S."/>
            <person name="Sone E.D."/>
            <person name="Koren S."/>
            <person name="Silverstein K.A.T."/>
            <person name="Beckman K.B."/>
            <person name="Gohl D.M."/>
        </authorList>
    </citation>
    <scope>NUCLEOTIDE SEQUENCE</scope>
    <source>
        <strain evidence="1">Duluth1</strain>
        <tissue evidence="1">Whole animal</tissue>
    </source>
</reference>
<organism evidence="1 2">
    <name type="scientific">Dreissena polymorpha</name>
    <name type="common">Zebra mussel</name>
    <name type="synonym">Mytilus polymorpha</name>
    <dbReference type="NCBI Taxonomy" id="45954"/>
    <lineage>
        <taxon>Eukaryota</taxon>
        <taxon>Metazoa</taxon>
        <taxon>Spiralia</taxon>
        <taxon>Lophotrochozoa</taxon>
        <taxon>Mollusca</taxon>
        <taxon>Bivalvia</taxon>
        <taxon>Autobranchia</taxon>
        <taxon>Heteroconchia</taxon>
        <taxon>Euheterodonta</taxon>
        <taxon>Imparidentia</taxon>
        <taxon>Neoheterodontei</taxon>
        <taxon>Myida</taxon>
        <taxon>Dreissenoidea</taxon>
        <taxon>Dreissenidae</taxon>
        <taxon>Dreissena</taxon>
    </lineage>
</organism>
<comment type="caution">
    <text evidence="1">The sequence shown here is derived from an EMBL/GenBank/DDBJ whole genome shotgun (WGS) entry which is preliminary data.</text>
</comment>
<keyword evidence="2" id="KW-1185">Reference proteome</keyword>
<dbReference type="Proteomes" id="UP000828390">
    <property type="component" value="Unassembled WGS sequence"/>
</dbReference>
<proteinExistence type="predicted"/>
<protein>
    <submittedName>
        <fullName evidence="1">Uncharacterized protein</fullName>
    </submittedName>
</protein>
<reference evidence="1" key="2">
    <citation type="submission" date="2020-11" db="EMBL/GenBank/DDBJ databases">
        <authorList>
            <person name="McCartney M.A."/>
            <person name="Auch B."/>
            <person name="Kono T."/>
            <person name="Mallez S."/>
            <person name="Becker A."/>
            <person name="Gohl D.M."/>
            <person name="Silverstein K.A.T."/>
            <person name="Koren S."/>
            <person name="Bechman K.B."/>
            <person name="Herman A."/>
            <person name="Abrahante J.E."/>
            <person name="Garbe J."/>
        </authorList>
    </citation>
    <scope>NUCLEOTIDE SEQUENCE</scope>
    <source>
        <strain evidence="1">Duluth1</strain>
        <tissue evidence="1">Whole animal</tissue>
    </source>
</reference>
<sequence length="55" mass="6720">MFTTIDSIHIVFQMLEQDTARAFQNIVRIEFHDFLMNNNNNNLRNYILEEFKNVR</sequence>
<dbReference type="AlphaFoldDB" id="A0A9D4F3J6"/>
<evidence type="ECO:0000313" key="1">
    <source>
        <dbReference type="EMBL" id="KAH3791153.1"/>
    </source>
</evidence>
<evidence type="ECO:0000313" key="2">
    <source>
        <dbReference type="Proteomes" id="UP000828390"/>
    </source>
</evidence>
<accession>A0A9D4F3J6</accession>
<name>A0A9D4F3J6_DREPO</name>